<evidence type="ECO:0000256" key="3">
    <source>
        <dbReference type="SAM" id="MobiDB-lite"/>
    </source>
</evidence>
<keyword evidence="1 2" id="KW-0728">SH3 domain</keyword>
<dbReference type="GO" id="GO:0005886">
    <property type="term" value="C:plasma membrane"/>
    <property type="evidence" value="ECO:0007669"/>
    <property type="project" value="TreeGrafter"/>
</dbReference>
<comment type="caution">
    <text evidence="5">The sequence shown here is derived from an EMBL/GenBank/DDBJ whole genome shotgun (WGS) entry which is preliminary data.</text>
</comment>
<dbReference type="GO" id="GO:0006897">
    <property type="term" value="P:endocytosis"/>
    <property type="evidence" value="ECO:0007669"/>
    <property type="project" value="TreeGrafter"/>
</dbReference>
<organism evidence="5 6">
    <name type="scientific">Artemia franciscana</name>
    <name type="common">Brine shrimp</name>
    <name type="synonym">Artemia sanfranciscana</name>
    <dbReference type="NCBI Taxonomy" id="6661"/>
    <lineage>
        <taxon>Eukaryota</taxon>
        <taxon>Metazoa</taxon>
        <taxon>Ecdysozoa</taxon>
        <taxon>Arthropoda</taxon>
        <taxon>Crustacea</taxon>
        <taxon>Branchiopoda</taxon>
        <taxon>Anostraca</taxon>
        <taxon>Artemiidae</taxon>
        <taxon>Artemia</taxon>
    </lineage>
</organism>
<dbReference type="GO" id="GO:0016197">
    <property type="term" value="P:endosomal transport"/>
    <property type="evidence" value="ECO:0007669"/>
    <property type="project" value="TreeGrafter"/>
</dbReference>
<dbReference type="InterPro" id="IPR001452">
    <property type="entry name" value="SH3_domain"/>
</dbReference>
<evidence type="ECO:0000259" key="4">
    <source>
        <dbReference type="PROSITE" id="PS50002"/>
    </source>
</evidence>
<evidence type="ECO:0000256" key="2">
    <source>
        <dbReference type="PROSITE-ProRule" id="PRU00192"/>
    </source>
</evidence>
<feature type="compositionally biased region" description="Basic and acidic residues" evidence="3">
    <location>
        <begin position="68"/>
        <end position="80"/>
    </location>
</feature>
<dbReference type="SMART" id="SM00326">
    <property type="entry name" value="SH3"/>
    <property type="match status" value="1"/>
</dbReference>
<accession>A0AA88H9N6</accession>
<dbReference type="EMBL" id="JAVRJZ010000119">
    <property type="protein sequence ID" value="KAK2703104.1"/>
    <property type="molecule type" value="Genomic_DNA"/>
</dbReference>
<dbReference type="PANTHER" id="PTHR45827">
    <property type="entry name" value="SORTING NEXIN"/>
    <property type="match status" value="1"/>
</dbReference>
<sequence>MKALALYDFDGQPGTAELSIKAGETLTVTNTDVGEGWWEGANDSGGSGIFPAAYVEEVNLEAPPPPPPEKDYEPQTRTDDGPSPWNQDFSKSDDWDDDDWDDDASEIGGISTVSQATDFSKSHMRTGRSASAGDINQVSGKFDGRSSISRRSFNPFSSFTKTGGDAFILGETKIGPITDAQKVLIIESGSLIIWPENPFPYTVAVASPKKESKLKGLKSFIAYQLTPSVSYASYSLSLFNRSFLLLCFHLFTFQ</sequence>
<dbReference type="SUPFAM" id="SSF50044">
    <property type="entry name" value="SH3-domain"/>
    <property type="match status" value="1"/>
</dbReference>
<dbReference type="PANTHER" id="PTHR45827:SF1">
    <property type="entry name" value="SORTING NEXIN"/>
    <property type="match status" value="1"/>
</dbReference>
<dbReference type="InterPro" id="IPR036028">
    <property type="entry name" value="SH3-like_dom_sf"/>
</dbReference>
<feature type="region of interest" description="Disordered" evidence="3">
    <location>
        <begin position="57"/>
        <end position="138"/>
    </location>
</feature>
<evidence type="ECO:0000256" key="1">
    <source>
        <dbReference type="ARBA" id="ARBA00022443"/>
    </source>
</evidence>
<dbReference type="PROSITE" id="PS50002">
    <property type="entry name" value="SH3"/>
    <property type="match status" value="1"/>
</dbReference>
<dbReference type="PRINTS" id="PR00452">
    <property type="entry name" value="SH3DOMAIN"/>
</dbReference>
<gene>
    <name evidence="5" type="ORF">QYM36_018379</name>
</gene>
<proteinExistence type="predicted"/>
<dbReference type="Gene3D" id="2.30.30.40">
    <property type="entry name" value="SH3 Domains"/>
    <property type="match status" value="1"/>
</dbReference>
<reference evidence="5" key="1">
    <citation type="submission" date="2023-07" db="EMBL/GenBank/DDBJ databases">
        <title>Chromosome-level genome assembly of Artemia franciscana.</title>
        <authorList>
            <person name="Jo E."/>
        </authorList>
    </citation>
    <scope>NUCLEOTIDE SEQUENCE</scope>
    <source>
        <tissue evidence="5">Whole body</tissue>
    </source>
</reference>
<dbReference type="Proteomes" id="UP001187531">
    <property type="component" value="Unassembled WGS sequence"/>
</dbReference>
<name>A0AA88H9N6_ARTSF</name>
<evidence type="ECO:0000313" key="5">
    <source>
        <dbReference type="EMBL" id="KAK2703104.1"/>
    </source>
</evidence>
<dbReference type="GO" id="GO:0035091">
    <property type="term" value="F:phosphatidylinositol binding"/>
    <property type="evidence" value="ECO:0007669"/>
    <property type="project" value="TreeGrafter"/>
</dbReference>
<dbReference type="AlphaFoldDB" id="A0AA88H9N6"/>
<dbReference type="GO" id="GO:0097320">
    <property type="term" value="P:plasma membrane tubulation"/>
    <property type="evidence" value="ECO:0007669"/>
    <property type="project" value="TreeGrafter"/>
</dbReference>
<dbReference type="Pfam" id="PF00018">
    <property type="entry name" value="SH3_1"/>
    <property type="match status" value="1"/>
</dbReference>
<feature type="compositionally biased region" description="Acidic residues" evidence="3">
    <location>
        <begin position="94"/>
        <end position="105"/>
    </location>
</feature>
<dbReference type="GO" id="GO:0031410">
    <property type="term" value="C:cytoplasmic vesicle"/>
    <property type="evidence" value="ECO:0007669"/>
    <property type="project" value="TreeGrafter"/>
</dbReference>
<protein>
    <recommendedName>
        <fullName evidence="4">SH3 domain-containing protein</fullName>
    </recommendedName>
</protein>
<keyword evidence="6" id="KW-1185">Reference proteome</keyword>
<evidence type="ECO:0000313" key="6">
    <source>
        <dbReference type="Proteomes" id="UP001187531"/>
    </source>
</evidence>
<feature type="domain" description="SH3" evidence="4">
    <location>
        <begin position="1"/>
        <end position="60"/>
    </location>
</feature>